<evidence type="ECO:0000256" key="5">
    <source>
        <dbReference type="ARBA" id="ARBA00023040"/>
    </source>
</evidence>
<feature type="transmembrane region" description="Helical" evidence="10">
    <location>
        <begin position="46"/>
        <end position="64"/>
    </location>
</feature>
<evidence type="ECO:0000256" key="7">
    <source>
        <dbReference type="ARBA" id="ARBA00023170"/>
    </source>
</evidence>
<dbReference type="AlphaFoldDB" id="A0A8E0VL74"/>
<evidence type="ECO:0000256" key="1">
    <source>
        <dbReference type="ARBA" id="ARBA00004651"/>
    </source>
</evidence>
<evidence type="ECO:0000313" key="12">
    <source>
        <dbReference type="EMBL" id="KAA0199768.1"/>
    </source>
</evidence>
<comment type="similarity">
    <text evidence="9">Belongs to the G-protein coupled receptor 1 family.</text>
</comment>
<keyword evidence="3 9" id="KW-0812">Transmembrane</keyword>
<dbReference type="OrthoDB" id="5957871at2759"/>
<evidence type="ECO:0000313" key="13">
    <source>
        <dbReference type="Proteomes" id="UP000728185"/>
    </source>
</evidence>
<dbReference type="PANTHER" id="PTHR24248">
    <property type="entry name" value="ADRENERGIC RECEPTOR-RELATED G-PROTEIN COUPLED RECEPTOR"/>
    <property type="match status" value="1"/>
</dbReference>
<dbReference type="SUPFAM" id="SSF81321">
    <property type="entry name" value="Family A G protein-coupled receptor-like"/>
    <property type="match status" value="1"/>
</dbReference>
<comment type="caution">
    <text evidence="12">The sequence shown here is derived from an EMBL/GenBank/DDBJ whole genome shotgun (WGS) entry which is preliminary data.</text>
</comment>
<comment type="subcellular location">
    <subcellularLocation>
        <location evidence="1">Cell membrane</location>
        <topology evidence="1">Multi-pass membrane protein</topology>
    </subcellularLocation>
</comment>
<keyword evidence="8 9" id="KW-0807">Transducer</keyword>
<dbReference type="InterPro" id="IPR000276">
    <property type="entry name" value="GPCR_Rhodpsn"/>
</dbReference>
<evidence type="ECO:0000256" key="2">
    <source>
        <dbReference type="ARBA" id="ARBA00022475"/>
    </source>
</evidence>
<feature type="transmembrane region" description="Helical" evidence="10">
    <location>
        <begin position="109"/>
        <end position="131"/>
    </location>
</feature>
<dbReference type="PROSITE" id="PS50262">
    <property type="entry name" value="G_PROTEIN_RECEP_F1_2"/>
    <property type="match status" value="1"/>
</dbReference>
<gene>
    <name evidence="12" type="ORF">FBUS_01567</name>
</gene>
<name>A0A8E0VL74_9TREM</name>
<evidence type="ECO:0000256" key="9">
    <source>
        <dbReference type="RuleBase" id="RU000688"/>
    </source>
</evidence>
<accession>A0A8E0VL74</accession>
<dbReference type="GO" id="GO:0043410">
    <property type="term" value="P:positive regulation of MAPK cascade"/>
    <property type="evidence" value="ECO:0007669"/>
    <property type="project" value="TreeGrafter"/>
</dbReference>
<reference evidence="12" key="1">
    <citation type="submission" date="2019-05" db="EMBL/GenBank/DDBJ databases">
        <title>Annotation for the trematode Fasciolopsis buski.</title>
        <authorList>
            <person name="Choi Y.-J."/>
        </authorList>
    </citation>
    <scope>NUCLEOTIDE SEQUENCE</scope>
    <source>
        <strain evidence="12">HT</strain>
        <tissue evidence="12">Whole worm</tissue>
    </source>
</reference>
<dbReference type="PRINTS" id="PR00237">
    <property type="entry name" value="GPCRRHODOPSN"/>
</dbReference>
<keyword evidence="2" id="KW-1003">Cell membrane</keyword>
<dbReference type="GO" id="GO:0005886">
    <property type="term" value="C:plasma membrane"/>
    <property type="evidence" value="ECO:0007669"/>
    <property type="project" value="UniProtKB-SubCell"/>
</dbReference>
<feature type="transmembrane region" description="Helical" evidence="10">
    <location>
        <begin position="262"/>
        <end position="282"/>
    </location>
</feature>
<proteinExistence type="inferred from homology"/>
<evidence type="ECO:0000256" key="3">
    <source>
        <dbReference type="ARBA" id="ARBA00022692"/>
    </source>
</evidence>
<dbReference type="GO" id="GO:0004930">
    <property type="term" value="F:G protein-coupled receptor activity"/>
    <property type="evidence" value="ECO:0007669"/>
    <property type="project" value="UniProtKB-KW"/>
</dbReference>
<dbReference type="PANTHER" id="PTHR24248:SF66">
    <property type="entry name" value="OCTOPAMINE RECEPTOR BETA-3R"/>
    <property type="match status" value="1"/>
</dbReference>
<sequence length="398" mass="45442">MSCDVLCCTASILHLCLVALDRYMAIAYPLRYAVIVNTRRIRISMFLVWLTSAMISFIPIHMGWNEIVWYQPNITDNNEMTNNSYENLVNDSQRTRSSDLADCELKANIPYAIVSSCTSFYIPFCVFCILYGRILCIAHTQTLQVRQIRVRSFHTVRRFTQCDANREVRTVHSALVLSNRAAHPVPESDEETYNVNTHKTYPTTATKCECIGHKQISRDIFGRPCSASNESRGSRILYVLRPAFHRFSISSMKAEMKAIKTIGLLLGCFMICWLPFFLAYLIRAICQQYCRYPIWLMNMLTWVGYANSAANPVLYTFLQKDFRAAVCVMLKGQSQSRAINLRKSNLLPHPGSNVCDRPVHRRAASATELNLKLRSKTQSAMSSTNLLLDPPMILSSRR</sequence>
<keyword evidence="4 10" id="KW-1133">Transmembrane helix</keyword>
<dbReference type="PROSITE" id="PS00237">
    <property type="entry name" value="G_PROTEIN_RECEP_F1_1"/>
    <property type="match status" value="1"/>
</dbReference>
<feature type="transmembrane region" description="Helical" evidence="10">
    <location>
        <begin position="12"/>
        <end position="34"/>
    </location>
</feature>
<dbReference type="Pfam" id="PF00001">
    <property type="entry name" value="7tm_1"/>
    <property type="match status" value="1"/>
</dbReference>
<dbReference type="Gene3D" id="1.20.1070.10">
    <property type="entry name" value="Rhodopsin 7-helix transmembrane proteins"/>
    <property type="match status" value="2"/>
</dbReference>
<keyword evidence="6 10" id="KW-0472">Membrane</keyword>
<evidence type="ECO:0000256" key="10">
    <source>
        <dbReference type="SAM" id="Phobius"/>
    </source>
</evidence>
<dbReference type="EMBL" id="LUCM01000932">
    <property type="protein sequence ID" value="KAA0199768.1"/>
    <property type="molecule type" value="Genomic_DNA"/>
</dbReference>
<keyword evidence="13" id="KW-1185">Reference proteome</keyword>
<keyword evidence="5 9" id="KW-0297">G-protein coupled receptor</keyword>
<keyword evidence="7 9" id="KW-0675">Receptor</keyword>
<evidence type="ECO:0000256" key="6">
    <source>
        <dbReference type="ARBA" id="ARBA00023136"/>
    </source>
</evidence>
<evidence type="ECO:0000256" key="8">
    <source>
        <dbReference type="ARBA" id="ARBA00023224"/>
    </source>
</evidence>
<feature type="domain" description="G-protein coupled receptors family 1 profile" evidence="11">
    <location>
        <begin position="1"/>
        <end position="315"/>
    </location>
</feature>
<dbReference type="InterPro" id="IPR017452">
    <property type="entry name" value="GPCR_Rhodpsn_7TM"/>
</dbReference>
<dbReference type="GO" id="GO:0071880">
    <property type="term" value="P:adenylate cyclase-activating adrenergic receptor signaling pathway"/>
    <property type="evidence" value="ECO:0007669"/>
    <property type="project" value="TreeGrafter"/>
</dbReference>
<organism evidence="12 13">
    <name type="scientific">Fasciolopsis buskii</name>
    <dbReference type="NCBI Taxonomy" id="27845"/>
    <lineage>
        <taxon>Eukaryota</taxon>
        <taxon>Metazoa</taxon>
        <taxon>Spiralia</taxon>
        <taxon>Lophotrochozoa</taxon>
        <taxon>Platyhelminthes</taxon>
        <taxon>Trematoda</taxon>
        <taxon>Digenea</taxon>
        <taxon>Plagiorchiida</taxon>
        <taxon>Echinostomata</taxon>
        <taxon>Echinostomatoidea</taxon>
        <taxon>Fasciolidae</taxon>
        <taxon>Fasciolopsis</taxon>
    </lineage>
</organism>
<evidence type="ECO:0000259" key="11">
    <source>
        <dbReference type="PROSITE" id="PS50262"/>
    </source>
</evidence>
<protein>
    <submittedName>
        <fullName evidence="12">5-hydroxytryptamine receptor 1</fullName>
    </submittedName>
</protein>
<dbReference type="Proteomes" id="UP000728185">
    <property type="component" value="Unassembled WGS sequence"/>
</dbReference>
<evidence type="ECO:0000256" key="4">
    <source>
        <dbReference type="ARBA" id="ARBA00022989"/>
    </source>
</evidence>